<evidence type="ECO:0000256" key="1">
    <source>
        <dbReference type="SAM" id="Phobius"/>
    </source>
</evidence>
<proteinExistence type="predicted"/>
<protein>
    <recommendedName>
        <fullName evidence="2">Argonaute linker 1 domain-containing protein</fullName>
    </recommendedName>
</protein>
<dbReference type="SUPFAM" id="SSF101690">
    <property type="entry name" value="PAZ domain"/>
    <property type="match status" value="1"/>
</dbReference>
<dbReference type="OrthoDB" id="1727941at2759"/>
<gene>
    <name evidence="3" type="ORF">MERR_LOCUS48417</name>
</gene>
<sequence>MKIEKLVIGALLSLTMHGIYSAMRERSILYFSMVYIFFCLKGFHASFKNTQGAGGLSLNIDVTDTLTVTPGPVLDFLVANQGRDGISIDWKKAKSTLRNLRINIITSNREYKIAGLSGLCCKDQTSAQSIYVVFYV</sequence>
<evidence type="ECO:0000313" key="4">
    <source>
        <dbReference type="Proteomes" id="UP000467841"/>
    </source>
</evidence>
<evidence type="ECO:0000313" key="3">
    <source>
        <dbReference type="EMBL" id="CAA7061181.1"/>
    </source>
</evidence>
<dbReference type="AlphaFoldDB" id="A0A6D2L3J0"/>
<keyword evidence="1" id="KW-0472">Membrane</keyword>
<accession>A0A6D2L3J0</accession>
<reference evidence="3" key="1">
    <citation type="submission" date="2020-01" db="EMBL/GenBank/DDBJ databases">
        <authorList>
            <person name="Mishra B."/>
        </authorList>
    </citation>
    <scope>NUCLEOTIDE SEQUENCE [LARGE SCALE GENOMIC DNA]</scope>
</reference>
<dbReference type="InterPro" id="IPR014811">
    <property type="entry name" value="ArgoL1"/>
</dbReference>
<dbReference type="PANTHER" id="PTHR22891">
    <property type="entry name" value="EUKARYOTIC TRANSLATION INITIATION FACTOR 2C"/>
    <property type="match status" value="1"/>
</dbReference>
<evidence type="ECO:0000259" key="2">
    <source>
        <dbReference type="Pfam" id="PF08699"/>
    </source>
</evidence>
<comment type="caution">
    <text evidence="3">The sequence shown here is derived from an EMBL/GenBank/DDBJ whole genome shotgun (WGS) entry which is preliminary data.</text>
</comment>
<organism evidence="3 4">
    <name type="scientific">Microthlaspi erraticum</name>
    <dbReference type="NCBI Taxonomy" id="1685480"/>
    <lineage>
        <taxon>Eukaryota</taxon>
        <taxon>Viridiplantae</taxon>
        <taxon>Streptophyta</taxon>
        <taxon>Embryophyta</taxon>
        <taxon>Tracheophyta</taxon>
        <taxon>Spermatophyta</taxon>
        <taxon>Magnoliopsida</taxon>
        <taxon>eudicotyledons</taxon>
        <taxon>Gunneridae</taxon>
        <taxon>Pentapetalae</taxon>
        <taxon>rosids</taxon>
        <taxon>malvids</taxon>
        <taxon>Brassicales</taxon>
        <taxon>Brassicaceae</taxon>
        <taxon>Coluteocarpeae</taxon>
        <taxon>Microthlaspi</taxon>
    </lineage>
</organism>
<feature type="transmembrane region" description="Helical" evidence="1">
    <location>
        <begin position="28"/>
        <end position="47"/>
    </location>
</feature>
<feature type="domain" description="Argonaute linker 1" evidence="2">
    <location>
        <begin position="39"/>
        <end position="64"/>
    </location>
</feature>
<dbReference type="Pfam" id="PF08699">
    <property type="entry name" value="ArgoL1"/>
    <property type="match status" value="1"/>
</dbReference>
<dbReference type="Proteomes" id="UP000467841">
    <property type="component" value="Unassembled WGS sequence"/>
</dbReference>
<name>A0A6D2L3J0_9BRAS</name>
<keyword evidence="1" id="KW-0812">Transmembrane</keyword>
<dbReference type="InterPro" id="IPR036085">
    <property type="entry name" value="PAZ_dom_sf"/>
</dbReference>
<keyword evidence="1" id="KW-1133">Transmembrane helix</keyword>
<keyword evidence="4" id="KW-1185">Reference proteome</keyword>
<dbReference type="EMBL" id="CACVBM020001851">
    <property type="protein sequence ID" value="CAA7061181.1"/>
    <property type="molecule type" value="Genomic_DNA"/>
</dbReference>